<dbReference type="AlphaFoldDB" id="A0A1E3A085"/>
<comment type="caution">
    <text evidence="1">The sequence shown here is derived from an EMBL/GenBank/DDBJ whole genome shotgun (WGS) entry which is preliminary data.</text>
</comment>
<gene>
    <name evidence="1" type="ORF">BEI61_05824</name>
</gene>
<reference evidence="1 2" key="1">
    <citation type="submission" date="2016-07" db="EMBL/GenBank/DDBJ databases">
        <title>Characterization of isolates of Eisenbergiella tayi derived from blood cultures, using whole genome sequencing.</title>
        <authorList>
            <person name="Burdz T."/>
            <person name="Wiebe D."/>
            <person name="Huynh C."/>
            <person name="Bernard K."/>
        </authorList>
    </citation>
    <scope>NUCLEOTIDE SEQUENCE [LARGE SCALE GENOMIC DNA]</scope>
    <source>
        <strain evidence="1 2">NML 110608</strain>
    </source>
</reference>
<dbReference type="Proteomes" id="UP000094067">
    <property type="component" value="Unassembled WGS sequence"/>
</dbReference>
<accession>A0A1E3A085</accession>
<evidence type="ECO:0000313" key="2">
    <source>
        <dbReference type="Proteomes" id="UP000094067"/>
    </source>
</evidence>
<evidence type="ECO:0008006" key="3">
    <source>
        <dbReference type="Google" id="ProtNLM"/>
    </source>
</evidence>
<evidence type="ECO:0000313" key="1">
    <source>
        <dbReference type="EMBL" id="ODM01831.1"/>
    </source>
</evidence>
<proteinExistence type="predicted"/>
<name>A0A1E3A085_9FIRM</name>
<dbReference type="EMBL" id="MCGH01000005">
    <property type="protein sequence ID" value="ODM01831.1"/>
    <property type="molecule type" value="Genomic_DNA"/>
</dbReference>
<sequence>MDKDYYLALAKVRLERAQELAAELLEKGSYKSANNLAFYAMEKAIKVLLATERQITINSRQVFLSIPFININDISFGPGRFSIFIHSARIFQSAPALANKAIFNSIGLPYSS</sequence>
<protein>
    <recommendedName>
        <fullName evidence="3">HEPN domain-containing protein</fullName>
    </recommendedName>
</protein>
<organism evidence="1 2">
    <name type="scientific">Eisenbergiella tayi</name>
    <dbReference type="NCBI Taxonomy" id="1432052"/>
    <lineage>
        <taxon>Bacteria</taxon>
        <taxon>Bacillati</taxon>
        <taxon>Bacillota</taxon>
        <taxon>Clostridia</taxon>
        <taxon>Lachnospirales</taxon>
        <taxon>Lachnospiraceae</taxon>
        <taxon>Eisenbergiella</taxon>
    </lineage>
</organism>